<dbReference type="GeneID" id="93263291"/>
<dbReference type="HAMAP" id="MF_01105">
    <property type="entry name" value="N_acetyl_glu_synth"/>
    <property type="match status" value="1"/>
</dbReference>
<evidence type="ECO:0000256" key="1">
    <source>
        <dbReference type="ARBA" id="ARBA00004925"/>
    </source>
</evidence>
<dbReference type="NCBIfam" id="NF003641">
    <property type="entry name" value="PRK05279.1"/>
    <property type="match status" value="1"/>
</dbReference>
<dbReference type="CDD" id="cd04301">
    <property type="entry name" value="NAT_SF"/>
    <property type="match status" value="1"/>
</dbReference>
<accession>A0AAX2J755</accession>
<evidence type="ECO:0000259" key="7">
    <source>
        <dbReference type="PROSITE" id="PS51186"/>
    </source>
</evidence>
<dbReference type="GO" id="GO:0005737">
    <property type="term" value="C:cytoplasm"/>
    <property type="evidence" value="ECO:0007669"/>
    <property type="project" value="UniProtKB-SubCell"/>
</dbReference>
<dbReference type="InterPro" id="IPR001048">
    <property type="entry name" value="Asp/Glu/Uridylate_kinase"/>
</dbReference>
<dbReference type="InterPro" id="IPR016181">
    <property type="entry name" value="Acyl_CoA_acyltransferase"/>
</dbReference>
<evidence type="ECO:0000256" key="3">
    <source>
        <dbReference type="ARBA" id="ARBA00022679"/>
    </source>
</evidence>
<gene>
    <name evidence="6 8" type="primary">argA</name>
    <name evidence="8" type="ORF">NCTC10529_02032</name>
</gene>
<comment type="catalytic activity">
    <reaction evidence="5 6">
        <text>L-glutamate + acetyl-CoA = N-acetyl-L-glutamate + CoA + H(+)</text>
        <dbReference type="Rhea" id="RHEA:24292"/>
        <dbReference type="ChEBI" id="CHEBI:15378"/>
        <dbReference type="ChEBI" id="CHEBI:29985"/>
        <dbReference type="ChEBI" id="CHEBI:44337"/>
        <dbReference type="ChEBI" id="CHEBI:57287"/>
        <dbReference type="ChEBI" id="CHEBI:57288"/>
        <dbReference type="EC" id="2.3.1.1"/>
    </reaction>
</comment>
<dbReference type="SUPFAM" id="SSF53633">
    <property type="entry name" value="Carbamate kinase-like"/>
    <property type="match status" value="1"/>
</dbReference>
<organism evidence="8 9">
    <name type="scientific">Kingella kingae</name>
    <dbReference type="NCBI Taxonomy" id="504"/>
    <lineage>
        <taxon>Bacteria</taxon>
        <taxon>Pseudomonadati</taxon>
        <taxon>Pseudomonadota</taxon>
        <taxon>Betaproteobacteria</taxon>
        <taxon>Neisseriales</taxon>
        <taxon>Neisseriaceae</taxon>
        <taxon>Kingella</taxon>
    </lineage>
</organism>
<evidence type="ECO:0000256" key="2">
    <source>
        <dbReference type="ARBA" id="ARBA00009145"/>
    </source>
</evidence>
<keyword evidence="6" id="KW-0055">Arginine biosynthesis</keyword>
<dbReference type="GO" id="GO:0006526">
    <property type="term" value="P:L-arginine biosynthetic process"/>
    <property type="evidence" value="ECO:0007669"/>
    <property type="project" value="UniProtKB-UniRule"/>
</dbReference>
<dbReference type="Pfam" id="PF00583">
    <property type="entry name" value="Acetyltransf_1"/>
    <property type="match status" value="1"/>
</dbReference>
<comment type="subcellular location">
    <subcellularLocation>
        <location evidence="6">Cytoplasm</location>
    </subcellularLocation>
</comment>
<keyword evidence="6" id="KW-0028">Amino-acid biosynthesis</keyword>
<dbReference type="SUPFAM" id="SSF55729">
    <property type="entry name" value="Acyl-CoA N-acyltransferases (Nat)"/>
    <property type="match status" value="1"/>
</dbReference>
<dbReference type="PIRSF" id="PIRSF000423">
    <property type="entry name" value="ArgA"/>
    <property type="match status" value="1"/>
</dbReference>
<feature type="domain" description="N-acetyltransferase" evidence="7">
    <location>
        <begin position="288"/>
        <end position="428"/>
    </location>
</feature>
<dbReference type="PROSITE" id="PS51186">
    <property type="entry name" value="GNAT"/>
    <property type="match status" value="1"/>
</dbReference>
<dbReference type="PANTHER" id="PTHR30602:SF12">
    <property type="entry name" value="AMINO-ACID ACETYLTRANSFERASE NAGS1, CHLOROPLASTIC-RELATED"/>
    <property type="match status" value="1"/>
</dbReference>
<comment type="miscellaneous">
    <text evidence="6">In bacteria which possess the bifunctional enzyme ornithine acetyltransferase/N-acetylglutamate synthase (ArgJ), ArgA fulfills an anaplerotic role.</text>
</comment>
<name>A0AAX2J755_KINKI</name>
<comment type="similarity">
    <text evidence="2 6">Belongs to the acetyltransferase family. ArgA subfamily.</text>
</comment>
<protein>
    <recommendedName>
        <fullName evidence="6">Amino-acid acetyltransferase</fullName>
        <ecNumber evidence="6">2.3.1.1</ecNumber>
    </recommendedName>
    <alternativeName>
        <fullName evidence="6">N-acetylglutamate synthase</fullName>
        <shortName evidence="6">AGS</shortName>
        <shortName evidence="6">NAGS</shortName>
    </alternativeName>
</protein>
<dbReference type="Pfam" id="PF00696">
    <property type="entry name" value="AA_kinase"/>
    <property type="match status" value="1"/>
</dbReference>
<dbReference type="InterPro" id="IPR000182">
    <property type="entry name" value="GNAT_dom"/>
</dbReference>
<comment type="pathway">
    <text evidence="1 6">Amino-acid biosynthesis; L-arginine biosynthesis; N(2)-acetyl-L-ornithine from L-glutamate: step 1/4.</text>
</comment>
<reference evidence="8 9" key="1">
    <citation type="submission" date="2018-06" db="EMBL/GenBank/DDBJ databases">
        <authorList>
            <consortium name="Pathogen Informatics"/>
            <person name="Doyle S."/>
        </authorList>
    </citation>
    <scope>NUCLEOTIDE SEQUENCE [LARGE SCALE GENOMIC DNA]</scope>
    <source>
        <strain evidence="8 9">NCTC10529</strain>
    </source>
</reference>
<dbReference type="NCBIfam" id="TIGR01890">
    <property type="entry name" value="N-Ac-Glu-synth"/>
    <property type="match status" value="1"/>
</dbReference>
<keyword evidence="3 6" id="KW-0808">Transferase</keyword>
<dbReference type="InterPro" id="IPR010167">
    <property type="entry name" value="NH2A_AcTrfase"/>
</dbReference>
<dbReference type="EMBL" id="LS483426">
    <property type="protein sequence ID" value="SQH25819.1"/>
    <property type="molecule type" value="Genomic_DNA"/>
</dbReference>
<evidence type="ECO:0000313" key="9">
    <source>
        <dbReference type="Proteomes" id="UP000248598"/>
    </source>
</evidence>
<keyword evidence="4 6" id="KW-0012">Acyltransferase</keyword>
<proteinExistence type="inferred from homology"/>
<evidence type="ECO:0000313" key="8">
    <source>
        <dbReference type="EMBL" id="SQH25819.1"/>
    </source>
</evidence>
<dbReference type="PANTHER" id="PTHR30602">
    <property type="entry name" value="AMINO-ACID ACETYLTRANSFERASE"/>
    <property type="match status" value="1"/>
</dbReference>
<dbReference type="Gene3D" id="3.40.1160.10">
    <property type="entry name" value="Acetylglutamate kinase-like"/>
    <property type="match status" value="1"/>
</dbReference>
<dbReference type="InterPro" id="IPR036393">
    <property type="entry name" value="AceGlu_kinase-like_sf"/>
</dbReference>
<evidence type="ECO:0000256" key="6">
    <source>
        <dbReference type="HAMAP-Rule" id="MF_01105"/>
    </source>
</evidence>
<dbReference type="Gene3D" id="3.40.630.30">
    <property type="match status" value="1"/>
</dbReference>
<dbReference type="AlphaFoldDB" id="A0AAX2J755"/>
<evidence type="ECO:0000256" key="4">
    <source>
        <dbReference type="ARBA" id="ARBA00023315"/>
    </source>
</evidence>
<keyword evidence="6" id="KW-0963">Cytoplasm</keyword>
<sequence length="439" mass="48115">MENTFVHAFREAAPYIHYLRGKTVVVGLASALLQPSILPTLAADLNLLAALGVRLVLVHGVDTQLRQLCQQNQYIIREQSQRLICDETLIRWVKQINGELNYDVQAALSLGFAHSPQRTPRLRIAQGNFLSAKPLGVLGGVDMLYTGGVRKVDGAGITHALNDGSVVLVSPLAASASGQIYHLPMDEVAQHIAQAVSAEKLIFLIPESGIMNAQSSLHSELTAEQAQQLLREQQILPHQTHLLQTAIDAVQQGISRVQILSGVQQGDLLRELFTRHGAGTSIAQNPFIHIRRAQSRDIADIIALIQPLAEQGVLLPRSREYLEAHLAQFYVLEHDRQISGCVELKTFANQANAAELACLAVSQHARDGGYGEHLLAHLVQEAKAQGKTRLFALSTRATDWFQERGFVPASVADLPNERREQYLAQARQSKIFVLDLAGG</sequence>
<evidence type="ECO:0000256" key="5">
    <source>
        <dbReference type="ARBA" id="ARBA00048372"/>
    </source>
</evidence>
<dbReference type="EC" id="2.3.1.1" evidence="6"/>
<dbReference type="Proteomes" id="UP000248598">
    <property type="component" value="Chromosome 1"/>
</dbReference>
<dbReference type="GO" id="GO:0004042">
    <property type="term" value="F:L-glutamate N-acetyltransferase activity"/>
    <property type="evidence" value="ECO:0007669"/>
    <property type="project" value="UniProtKB-UniRule"/>
</dbReference>
<dbReference type="RefSeq" id="WP_003787597.1">
    <property type="nucleotide sequence ID" value="NZ_CP091518.1"/>
</dbReference>